<reference evidence="3" key="1">
    <citation type="submission" date="2025-08" db="UniProtKB">
        <authorList>
            <consortium name="RefSeq"/>
        </authorList>
    </citation>
    <scope>IDENTIFICATION</scope>
    <source>
        <tissue evidence="3">Whole organism</tissue>
    </source>
</reference>
<dbReference type="RefSeq" id="XP_018017075.1">
    <property type="nucleotide sequence ID" value="XM_018161586.1"/>
</dbReference>
<protein>
    <submittedName>
        <fullName evidence="3">Serine/arginine repetitive matrix protein 1-like</fullName>
    </submittedName>
</protein>
<feature type="compositionally biased region" description="Basic and acidic residues" evidence="1">
    <location>
        <begin position="135"/>
        <end position="146"/>
    </location>
</feature>
<feature type="compositionally biased region" description="Basic and acidic residues" evidence="1">
    <location>
        <begin position="207"/>
        <end position="238"/>
    </location>
</feature>
<name>A0A8B7NTP0_HYAAZ</name>
<dbReference type="KEGG" id="hazt:108673720"/>
<evidence type="ECO:0000256" key="1">
    <source>
        <dbReference type="SAM" id="MobiDB-lite"/>
    </source>
</evidence>
<organism evidence="2 3">
    <name type="scientific">Hyalella azteca</name>
    <name type="common">Amphipod</name>
    <dbReference type="NCBI Taxonomy" id="294128"/>
    <lineage>
        <taxon>Eukaryota</taxon>
        <taxon>Metazoa</taxon>
        <taxon>Ecdysozoa</taxon>
        <taxon>Arthropoda</taxon>
        <taxon>Crustacea</taxon>
        <taxon>Multicrustacea</taxon>
        <taxon>Malacostraca</taxon>
        <taxon>Eumalacostraca</taxon>
        <taxon>Peracarida</taxon>
        <taxon>Amphipoda</taxon>
        <taxon>Senticaudata</taxon>
        <taxon>Talitrida</taxon>
        <taxon>Talitroidea</taxon>
        <taxon>Hyalellidae</taxon>
        <taxon>Hyalella</taxon>
    </lineage>
</organism>
<feature type="compositionally biased region" description="Basic and acidic residues" evidence="1">
    <location>
        <begin position="167"/>
        <end position="191"/>
    </location>
</feature>
<feature type="compositionally biased region" description="Basic and acidic residues" evidence="1">
    <location>
        <begin position="400"/>
        <end position="411"/>
    </location>
</feature>
<feature type="region of interest" description="Disordered" evidence="1">
    <location>
        <begin position="355"/>
        <end position="419"/>
    </location>
</feature>
<feature type="compositionally biased region" description="Low complexity" evidence="1">
    <location>
        <begin position="53"/>
        <end position="64"/>
    </location>
</feature>
<sequence length="469" mass="52985">MLFCNDGSSHPPSSHEPTTTSPGLTTCQMEKLPGKPSLESRQDAAETDPPKYPSSTGSSAPPTSEEVQEDASKATKIRKPPQGSKKMCTSEDVQEDASEATKRRKPPQGSKRMCTSEEVQEDASEANKRRKKKMCTYEEVKEDSSKASKRSKPPKCLKPPQRRKLGKYTDERRFSDRHSEPDGLSTMRDDLAPLNLHSVQKQVDSNAPKDRAVTQHLAEESSRPEEKGYENTENRARMEAPPQELPPLKKAPPQELYTPIQEDAPVTRKVWQLRCRLHEAKTIVSSSSTSSSRTMTHLAREAAIRICHFKRPLWQPRCRRHEAKPIVSSSRSRRTMTHLAREAAIRNCHFERPVRVTRHDYQQPSEESAKRHTSTFQEETTPHRKHAPPCSSHPPRSRKRDCSCPEIRQGEGHSTLAPRLASPRLASTLASAPEEPTVEQVMSAIYLYVPLSEASYQQYYELNDDGSPR</sequence>
<proteinExistence type="predicted"/>
<keyword evidence="2" id="KW-1185">Reference proteome</keyword>
<feature type="compositionally biased region" description="Basic residues" evidence="1">
    <location>
        <begin position="147"/>
        <end position="166"/>
    </location>
</feature>
<dbReference type="AlphaFoldDB" id="A0A8B7NTP0"/>
<accession>A0A8B7NTP0</accession>
<feature type="compositionally biased region" description="Low complexity" evidence="1">
    <location>
        <begin position="8"/>
        <end position="22"/>
    </location>
</feature>
<feature type="region of interest" description="Disordered" evidence="1">
    <location>
        <begin position="1"/>
        <end position="253"/>
    </location>
</feature>
<evidence type="ECO:0000313" key="3">
    <source>
        <dbReference type="RefSeq" id="XP_018017075.1"/>
    </source>
</evidence>
<gene>
    <name evidence="3" type="primary">LOC108673720</name>
</gene>
<dbReference type="Proteomes" id="UP000694843">
    <property type="component" value="Unplaced"/>
</dbReference>
<evidence type="ECO:0000313" key="2">
    <source>
        <dbReference type="Proteomes" id="UP000694843"/>
    </source>
</evidence>
<dbReference type="GeneID" id="108673720"/>